<evidence type="ECO:0000256" key="5">
    <source>
        <dbReference type="SAM" id="SignalP"/>
    </source>
</evidence>
<dbReference type="SUPFAM" id="SSF63380">
    <property type="entry name" value="Riboflavin synthase domain-like"/>
    <property type="match status" value="1"/>
</dbReference>
<keyword evidence="3" id="KW-0274">FAD</keyword>
<keyword evidence="5" id="KW-0732">Signal</keyword>
<dbReference type="EC" id="1.6.2.4" evidence="4"/>
<dbReference type="KEGG" id="dci:103510851"/>
<reference evidence="9" key="1">
    <citation type="submission" date="2025-08" db="UniProtKB">
        <authorList>
            <consortium name="RefSeq"/>
        </authorList>
    </citation>
    <scope>IDENTIFICATION</scope>
</reference>
<name>A0A3Q0IWG5_DIACI</name>
<sequence length="208" mass="23922">FHLFIVLYVYFLYGFQKVLSSCPVPVSKYKYFLNSFIISGDHLALYPRNQSDMVAKLGKLCDSDLDTIITLVNTDEDASKKHPFPCPCSYRTAFNYYLDITSNPRTHVLKELAEYTTDPKVNPGIYPSLFPGKEVGDTILYFGCRRRDEDYLYGDELEAYEKKGSLKLHVAFSRETPQKVYVTHLLEKNADELWRVIGEQSGHLYVCG</sequence>
<dbReference type="PRINTS" id="PR00371">
    <property type="entry name" value="FPNCR"/>
</dbReference>
<evidence type="ECO:0000313" key="8">
    <source>
        <dbReference type="Proteomes" id="UP000079169"/>
    </source>
</evidence>
<dbReference type="PaxDb" id="121845-A0A3Q0IWG5"/>
<dbReference type="GO" id="GO:0010181">
    <property type="term" value="F:FMN binding"/>
    <property type="evidence" value="ECO:0007669"/>
    <property type="project" value="TreeGrafter"/>
</dbReference>
<dbReference type="InterPro" id="IPR039261">
    <property type="entry name" value="FNR_nucleotide-bd"/>
</dbReference>
<proteinExistence type="predicted"/>
<dbReference type="Gene3D" id="3.40.50.80">
    <property type="entry name" value="Nucleotide-binding domain of ferredoxin-NADP reductase (FNR) module"/>
    <property type="match status" value="1"/>
</dbReference>
<dbReference type="SUPFAM" id="SSF52343">
    <property type="entry name" value="Ferredoxin reductase-like, C-terminal NADP-linked domain"/>
    <property type="match status" value="1"/>
</dbReference>
<feature type="non-terminal residue" evidence="9">
    <location>
        <position position="1"/>
    </location>
</feature>
<dbReference type="InterPro" id="IPR001433">
    <property type="entry name" value="OxRdtase_FAD/NAD-bd"/>
</dbReference>
<evidence type="ECO:0000259" key="6">
    <source>
        <dbReference type="Pfam" id="PF00175"/>
    </source>
</evidence>
<evidence type="ECO:0000256" key="2">
    <source>
        <dbReference type="ARBA" id="ARBA00022630"/>
    </source>
</evidence>
<evidence type="ECO:0000313" key="9">
    <source>
        <dbReference type="RefSeq" id="XP_026680601.1"/>
    </source>
</evidence>
<keyword evidence="2" id="KW-0285">Flavoprotein</keyword>
<dbReference type="RefSeq" id="XP_026680601.1">
    <property type="nucleotide sequence ID" value="XM_026824800.1"/>
</dbReference>
<dbReference type="GO" id="GO:0009725">
    <property type="term" value="P:response to hormone"/>
    <property type="evidence" value="ECO:0007669"/>
    <property type="project" value="TreeGrafter"/>
</dbReference>
<feature type="signal peptide" evidence="5">
    <location>
        <begin position="1"/>
        <end position="20"/>
    </location>
</feature>
<feature type="domain" description="Sulfite reductase [NADPH] flavoprotein alpha-component-like FAD-binding" evidence="7">
    <location>
        <begin position="39"/>
        <end position="121"/>
    </location>
</feature>
<dbReference type="GeneID" id="103510851"/>
<gene>
    <name evidence="9" type="primary">LOC103510851</name>
</gene>
<dbReference type="InterPro" id="IPR001709">
    <property type="entry name" value="Flavoprot_Pyr_Nucl_cyt_Rdtase"/>
</dbReference>
<evidence type="ECO:0000256" key="4">
    <source>
        <dbReference type="ARBA" id="ARBA00023797"/>
    </source>
</evidence>
<dbReference type="PANTHER" id="PTHR19384:SF17">
    <property type="entry name" value="NADPH--CYTOCHROME P450 REDUCTASE"/>
    <property type="match status" value="1"/>
</dbReference>
<dbReference type="STRING" id="121845.A0A3Q0IWG5"/>
<evidence type="ECO:0000259" key="7">
    <source>
        <dbReference type="Pfam" id="PF00667"/>
    </source>
</evidence>
<protein>
    <recommendedName>
        <fullName evidence="4">NADPH--hemoprotein reductase</fullName>
        <ecNumber evidence="4">1.6.2.4</ecNumber>
    </recommendedName>
</protein>
<feature type="chain" id="PRO_5018313935" description="NADPH--hemoprotein reductase" evidence="5">
    <location>
        <begin position="21"/>
        <end position="208"/>
    </location>
</feature>
<dbReference type="InterPro" id="IPR017938">
    <property type="entry name" value="Riboflavin_synthase-like_b-brl"/>
</dbReference>
<comment type="cofactor">
    <cofactor evidence="1">
        <name>FAD</name>
        <dbReference type="ChEBI" id="CHEBI:57692"/>
    </cofactor>
</comment>
<dbReference type="GO" id="GO:0003958">
    <property type="term" value="F:NADPH-hemoprotein reductase activity"/>
    <property type="evidence" value="ECO:0007669"/>
    <property type="project" value="UniProtKB-EC"/>
</dbReference>
<dbReference type="Proteomes" id="UP000079169">
    <property type="component" value="Unplaced"/>
</dbReference>
<dbReference type="Pfam" id="PF00667">
    <property type="entry name" value="FAD_binding_1"/>
    <property type="match status" value="1"/>
</dbReference>
<dbReference type="InterPro" id="IPR003097">
    <property type="entry name" value="CysJ-like_FAD-binding"/>
</dbReference>
<evidence type="ECO:0000256" key="3">
    <source>
        <dbReference type="ARBA" id="ARBA00022827"/>
    </source>
</evidence>
<keyword evidence="8" id="KW-1185">Reference proteome</keyword>
<accession>A0A3Q0IWG5</accession>
<dbReference type="Pfam" id="PF00175">
    <property type="entry name" value="NAD_binding_1"/>
    <property type="match status" value="1"/>
</dbReference>
<dbReference type="GO" id="GO:0005829">
    <property type="term" value="C:cytosol"/>
    <property type="evidence" value="ECO:0007669"/>
    <property type="project" value="TreeGrafter"/>
</dbReference>
<organism evidence="8 9">
    <name type="scientific">Diaphorina citri</name>
    <name type="common">Asian citrus psyllid</name>
    <dbReference type="NCBI Taxonomy" id="121845"/>
    <lineage>
        <taxon>Eukaryota</taxon>
        <taxon>Metazoa</taxon>
        <taxon>Ecdysozoa</taxon>
        <taxon>Arthropoda</taxon>
        <taxon>Hexapoda</taxon>
        <taxon>Insecta</taxon>
        <taxon>Pterygota</taxon>
        <taxon>Neoptera</taxon>
        <taxon>Paraneoptera</taxon>
        <taxon>Hemiptera</taxon>
        <taxon>Sternorrhyncha</taxon>
        <taxon>Psylloidea</taxon>
        <taxon>Psyllidae</taxon>
        <taxon>Diaphorininae</taxon>
        <taxon>Diaphorina</taxon>
    </lineage>
</organism>
<evidence type="ECO:0000256" key="1">
    <source>
        <dbReference type="ARBA" id="ARBA00001974"/>
    </source>
</evidence>
<dbReference type="AlphaFoldDB" id="A0A3Q0IWG5"/>
<dbReference type="PANTHER" id="PTHR19384">
    <property type="entry name" value="NITRIC OXIDE SYNTHASE-RELATED"/>
    <property type="match status" value="1"/>
</dbReference>
<dbReference type="GO" id="GO:0050660">
    <property type="term" value="F:flavin adenine dinucleotide binding"/>
    <property type="evidence" value="ECO:0007669"/>
    <property type="project" value="TreeGrafter"/>
</dbReference>
<feature type="domain" description="Oxidoreductase FAD/NAD(P)-binding" evidence="6">
    <location>
        <begin position="135"/>
        <end position="208"/>
    </location>
</feature>